<dbReference type="EMBL" id="AP022871">
    <property type="protein sequence ID" value="BCB84060.1"/>
    <property type="molecule type" value="Genomic_DNA"/>
</dbReference>
<dbReference type="KEGG" id="psuu:Psuf_013730"/>
<evidence type="ECO:0000313" key="1">
    <source>
        <dbReference type="EMBL" id="BCB84060.1"/>
    </source>
</evidence>
<dbReference type="AlphaFoldDB" id="A0A6F8YDC3"/>
<sequence length="165" mass="17217">MSTEPKPRRIAMTTRRNHLAGLGLGLVAGALAAPAPARARSTVELVARRRLITLPDLPAPGLTYVATFDLTGPAGAAAGAAAAFTSIVDVTLDGPVILSQVVLQLADGEIHYQRMIDRFGAYPRAAVGAILGGTGVYAIARGDVQVIWPDQDTIKIALNLVEPSR</sequence>
<dbReference type="InterPro" id="IPR006311">
    <property type="entry name" value="TAT_signal"/>
</dbReference>
<name>A0A6F8YDC3_9ACTN</name>
<dbReference type="PROSITE" id="PS51318">
    <property type="entry name" value="TAT"/>
    <property type="match status" value="1"/>
</dbReference>
<keyword evidence="2" id="KW-1185">Reference proteome</keyword>
<accession>A0A6F8YDC3</accession>
<proteinExistence type="predicted"/>
<reference evidence="1 2" key="2">
    <citation type="submission" date="2020-03" db="EMBL/GenBank/DDBJ databases">
        <authorList>
            <person name="Ichikawa N."/>
            <person name="Kimura A."/>
            <person name="Kitahashi Y."/>
            <person name="Uohara A."/>
        </authorList>
    </citation>
    <scope>NUCLEOTIDE SEQUENCE [LARGE SCALE GENOMIC DNA]</scope>
    <source>
        <strain evidence="1 2">NBRC 105367</strain>
    </source>
</reference>
<organism evidence="1 2">
    <name type="scientific">Phytohabitans suffuscus</name>
    <dbReference type="NCBI Taxonomy" id="624315"/>
    <lineage>
        <taxon>Bacteria</taxon>
        <taxon>Bacillati</taxon>
        <taxon>Actinomycetota</taxon>
        <taxon>Actinomycetes</taxon>
        <taxon>Micromonosporales</taxon>
        <taxon>Micromonosporaceae</taxon>
    </lineage>
</organism>
<dbReference type="RefSeq" id="WP_173155068.1">
    <property type="nucleotide sequence ID" value="NZ_AP022871.1"/>
</dbReference>
<evidence type="ECO:0000313" key="2">
    <source>
        <dbReference type="Proteomes" id="UP000503011"/>
    </source>
</evidence>
<gene>
    <name evidence="1" type="ORF">Psuf_013730</name>
</gene>
<protein>
    <submittedName>
        <fullName evidence="1">Uncharacterized protein</fullName>
    </submittedName>
</protein>
<reference evidence="1 2" key="1">
    <citation type="submission" date="2020-03" db="EMBL/GenBank/DDBJ databases">
        <title>Whole genome shotgun sequence of Phytohabitans suffuscus NBRC 105367.</title>
        <authorList>
            <person name="Komaki H."/>
            <person name="Tamura T."/>
        </authorList>
    </citation>
    <scope>NUCLEOTIDE SEQUENCE [LARGE SCALE GENOMIC DNA]</scope>
    <source>
        <strain evidence="1 2">NBRC 105367</strain>
    </source>
</reference>
<dbReference type="Proteomes" id="UP000503011">
    <property type="component" value="Chromosome"/>
</dbReference>